<proteinExistence type="predicted"/>
<reference evidence="1 2" key="1">
    <citation type="submission" date="2017-01" db="EMBL/GenBank/DDBJ databases">
        <title>Novel large sulfur bacteria in the metagenomes of groundwater-fed chemosynthetic microbial mats in the Lake Huron basin.</title>
        <authorList>
            <person name="Sharrar A.M."/>
            <person name="Flood B.E."/>
            <person name="Bailey J.V."/>
            <person name="Jones D.S."/>
            <person name="Biddanda B."/>
            <person name="Ruberg S.A."/>
            <person name="Marcus D.N."/>
            <person name="Dick G.J."/>
        </authorList>
    </citation>
    <scope>NUCLEOTIDE SEQUENCE [LARGE SCALE GENOMIC DNA]</scope>
    <source>
        <strain evidence="1">A8</strain>
    </source>
</reference>
<dbReference type="Proteomes" id="UP000192491">
    <property type="component" value="Unassembled WGS sequence"/>
</dbReference>
<dbReference type="AlphaFoldDB" id="A0A1Y1QE80"/>
<protein>
    <submittedName>
        <fullName evidence="1">Uncharacterized protein</fullName>
    </submittedName>
</protein>
<accession>A0A1Y1QE80</accession>
<organism evidence="1 2">
    <name type="scientific">Thiothrix lacustris</name>
    <dbReference type="NCBI Taxonomy" id="525917"/>
    <lineage>
        <taxon>Bacteria</taxon>
        <taxon>Pseudomonadati</taxon>
        <taxon>Pseudomonadota</taxon>
        <taxon>Gammaproteobacteria</taxon>
        <taxon>Thiotrichales</taxon>
        <taxon>Thiotrichaceae</taxon>
        <taxon>Thiothrix</taxon>
    </lineage>
</organism>
<evidence type="ECO:0000313" key="2">
    <source>
        <dbReference type="Proteomes" id="UP000192491"/>
    </source>
</evidence>
<comment type="caution">
    <text evidence="1">The sequence shown here is derived from an EMBL/GenBank/DDBJ whole genome shotgun (WGS) entry which is preliminary data.</text>
</comment>
<name>A0A1Y1QE80_9GAMM</name>
<evidence type="ECO:0000313" key="1">
    <source>
        <dbReference type="EMBL" id="OQX03684.1"/>
    </source>
</evidence>
<gene>
    <name evidence="1" type="ORF">BWK73_38725</name>
</gene>
<sequence length="68" mass="7720">MFQAVEAEIDQDGKVKLKEPIRLKDKHKALVIILDQSEGIAELALLSEAALAKDWNRAEEEEAWQAFQ</sequence>
<dbReference type="EMBL" id="MTEJ01000387">
    <property type="protein sequence ID" value="OQX03684.1"/>
    <property type="molecule type" value="Genomic_DNA"/>
</dbReference>